<dbReference type="KEGG" id="smaa:IT774_07670"/>
<sequence>MSNEVDNEIREIELNQKEAKSMVDDRKAVQRLLSNRDFKRVVTSGYFEKEAVRLVHLKSDANWQSDEAQKVIENQMTGIGTFQQYLDAVVALGGHAAQAVEDADAALEDLRSSDEA</sequence>
<protein>
    <submittedName>
        <fullName evidence="1">Uncharacterized protein</fullName>
    </submittedName>
</protein>
<reference evidence="1 2" key="1">
    <citation type="submission" date="2020-11" db="EMBL/GenBank/DDBJ databases">
        <title>Complete genome sequence for Salinimonas sp. strain G2-b.</title>
        <authorList>
            <person name="Park S.-J."/>
        </authorList>
    </citation>
    <scope>NUCLEOTIDE SEQUENCE [LARGE SCALE GENOMIC DNA]</scope>
    <source>
        <strain evidence="1 2">G2-b</strain>
    </source>
</reference>
<evidence type="ECO:0000313" key="2">
    <source>
        <dbReference type="Proteomes" id="UP000595095"/>
    </source>
</evidence>
<dbReference type="AlphaFoldDB" id="A0A7S9DZU0"/>
<dbReference type="EMBL" id="CP064795">
    <property type="protein sequence ID" value="QPG06973.1"/>
    <property type="molecule type" value="Genomic_DNA"/>
</dbReference>
<gene>
    <name evidence="1" type="ORF">IT774_07670</name>
</gene>
<name>A0A7S9DZU0_9ALTE</name>
<dbReference type="RefSeq" id="WP_195812045.1">
    <property type="nucleotide sequence ID" value="NZ_CP064795.1"/>
</dbReference>
<keyword evidence="2" id="KW-1185">Reference proteome</keyword>
<proteinExistence type="predicted"/>
<organism evidence="1 2">
    <name type="scientific">Salinimonas marina</name>
    <dbReference type="NCBI Taxonomy" id="2785918"/>
    <lineage>
        <taxon>Bacteria</taxon>
        <taxon>Pseudomonadati</taxon>
        <taxon>Pseudomonadota</taxon>
        <taxon>Gammaproteobacteria</taxon>
        <taxon>Alteromonadales</taxon>
        <taxon>Alteromonadaceae</taxon>
        <taxon>Alteromonas/Salinimonas group</taxon>
        <taxon>Salinimonas</taxon>
    </lineage>
</organism>
<accession>A0A7S9DZU0</accession>
<dbReference type="Proteomes" id="UP000595095">
    <property type="component" value="Chromosome"/>
</dbReference>
<evidence type="ECO:0000313" key="1">
    <source>
        <dbReference type="EMBL" id="QPG06973.1"/>
    </source>
</evidence>